<dbReference type="AlphaFoldDB" id="A0A261UU34"/>
<evidence type="ECO:0000256" key="1">
    <source>
        <dbReference type="SAM" id="SignalP"/>
    </source>
</evidence>
<keyword evidence="1" id="KW-0732">Signal</keyword>
<accession>A0A261UU34</accession>
<feature type="chain" id="PRO_5012040142" evidence="1">
    <location>
        <begin position="41"/>
        <end position="231"/>
    </location>
</feature>
<keyword evidence="3" id="KW-1185">Reference proteome</keyword>
<reference evidence="2 3" key="1">
    <citation type="submission" date="2017-05" db="EMBL/GenBank/DDBJ databases">
        <title>Complete and WGS of Bordetella genogroups.</title>
        <authorList>
            <person name="Spilker T."/>
            <person name="LiPuma J."/>
        </authorList>
    </citation>
    <scope>NUCLEOTIDE SEQUENCE [LARGE SCALE GENOMIC DNA]</scope>
    <source>
        <strain evidence="2 3">AU9919</strain>
    </source>
</reference>
<feature type="signal peptide" evidence="1">
    <location>
        <begin position="1"/>
        <end position="40"/>
    </location>
</feature>
<organism evidence="2 3">
    <name type="scientific">Bordetella genomosp. 4</name>
    <dbReference type="NCBI Taxonomy" id="463044"/>
    <lineage>
        <taxon>Bacteria</taxon>
        <taxon>Pseudomonadati</taxon>
        <taxon>Pseudomonadota</taxon>
        <taxon>Betaproteobacteria</taxon>
        <taxon>Burkholderiales</taxon>
        <taxon>Alcaligenaceae</taxon>
        <taxon>Bordetella</taxon>
    </lineage>
</organism>
<dbReference type="EMBL" id="NEVQ01000003">
    <property type="protein sequence ID" value="OZI64852.1"/>
    <property type="molecule type" value="Genomic_DNA"/>
</dbReference>
<proteinExistence type="predicted"/>
<evidence type="ECO:0000313" key="2">
    <source>
        <dbReference type="EMBL" id="OZI64852.1"/>
    </source>
</evidence>
<protein>
    <submittedName>
        <fullName evidence="2">Uncharacterized protein</fullName>
    </submittedName>
</protein>
<dbReference type="Proteomes" id="UP000216885">
    <property type="component" value="Unassembled WGS sequence"/>
</dbReference>
<comment type="caution">
    <text evidence="2">The sequence shown here is derived from an EMBL/GenBank/DDBJ whole genome shotgun (WGS) entry which is preliminary data.</text>
</comment>
<gene>
    <name evidence="2" type="ORF">CAL20_04200</name>
</gene>
<evidence type="ECO:0000313" key="3">
    <source>
        <dbReference type="Proteomes" id="UP000216885"/>
    </source>
</evidence>
<name>A0A261UU34_9BORD</name>
<sequence length="231" mass="25352">MPRLKVFDFQFLVSIMGIASFARLSGCLAASGLIMSAALAATSAEDAVRHDIAAMMTGQKNQTSIDRTDRGVFLETRHCLDGKQSLVQTMRGQLRVDQEDALLALFQRVLCARSDDGMGKLTVARFGDDVAEPFQTGLAMYSGMLELGGWPIDWSDSGIGKSPRSEAFVSMLGLSADSPLSAVSRWEVLSPSHVRVWFGQFRQAPSDTMTYDFELRGKRWVWTSAVASTRL</sequence>